<keyword evidence="10" id="KW-1185">Reference proteome</keyword>
<evidence type="ECO:0000313" key="9">
    <source>
        <dbReference type="EMBL" id="KUG07754.1"/>
    </source>
</evidence>
<dbReference type="Proteomes" id="UP000054223">
    <property type="component" value="Unassembled WGS sequence"/>
</dbReference>
<keyword evidence="3" id="KW-0808">Transferase</keyword>
<dbReference type="GO" id="GO:0071555">
    <property type="term" value="P:cell wall organization"/>
    <property type="evidence" value="ECO:0007669"/>
    <property type="project" value="UniProtKB-UniRule"/>
</dbReference>
<evidence type="ECO:0000256" key="7">
    <source>
        <dbReference type="PROSITE-ProRule" id="PRU01373"/>
    </source>
</evidence>
<comment type="similarity">
    <text evidence="2">Belongs to the YkuD family.</text>
</comment>
<dbReference type="OrthoDB" id="9778545at2"/>
<keyword evidence="5 7" id="KW-0573">Peptidoglycan synthesis</keyword>
<dbReference type="CDD" id="cd16913">
    <property type="entry name" value="YkuD_like"/>
    <property type="match status" value="1"/>
</dbReference>
<dbReference type="SUPFAM" id="SSF141523">
    <property type="entry name" value="L,D-transpeptidase catalytic domain-like"/>
    <property type="match status" value="1"/>
</dbReference>
<comment type="caution">
    <text evidence="9">The sequence shown here is derived from an EMBL/GenBank/DDBJ whole genome shotgun (WGS) entry which is preliminary data.</text>
</comment>
<sequence>MLQTDSTQAAALAGKVAVNLERLRWEPAADSAYLVANIANQTLQVVRGSSVVSTHRIVVGKPETPTPELASRVHYFQTAPEWRVPASIATGEMLPRLRRNPGYLSENNLRLYDLAGKPVDARKVKWSTVSADRFPYQIRQAAGEENALGGIVFRFANAHDVFLHDTPARKAFAQPQRLLSHGCIRLQRPADLAAFLLQRDGGNDAAERISRMQNSVESSTPKVFSLRTSMAILIRYQTCEVEGSQIRVLPDVYGRDAAIAAALAGSANGQLVAAAQ</sequence>
<evidence type="ECO:0000256" key="5">
    <source>
        <dbReference type="ARBA" id="ARBA00022984"/>
    </source>
</evidence>
<dbReference type="InterPro" id="IPR005490">
    <property type="entry name" value="LD_TPept_cat_dom"/>
</dbReference>
<dbReference type="EMBL" id="LNAL01000007">
    <property type="protein sequence ID" value="KUG07754.1"/>
    <property type="molecule type" value="Genomic_DNA"/>
</dbReference>
<evidence type="ECO:0000259" key="8">
    <source>
        <dbReference type="PROSITE" id="PS52029"/>
    </source>
</evidence>
<organism evidence="9 10">
    <name type="scientific">Solirubrum puertoriconensis</name>
    <dbReference type="NCBI Taxonomy" id="1751427"/>
    <lineage>
        <taxon>Bacteria</taxon>
        <taxon>Pseudomonadati</taxon>
        <taxon>Bacteroidota</taxon>
        <taxon>Cytophagia</taxon>
        <taxon>Cytophagales</taxon>
    </lineage>
</organism>
<keyword evidence="4 7" id="KW-0133">Cell shape</keyword>
<accession>A0A9X0HKQ0</accession>
<dbReference type="Pfam" id="PF03734">
    <property type="entry name" value="YkuD"/>
    <property type="match status" value="1"/>
</dbReference>
<dbReference type="InterPro" id="IPR052905">
    <property type="entry name" value="LD-transpeptidase_YkuD-like"/>
</dbReference>
<evidence type="ECO:0000256" key="2">
    <source>
        <dbReference type="ARBA" id="ARBA00005992"/>
    </source>
</evidence>
<evidence type="ECO:0000256" key="4">
    <source>
        <dbReference type="ARBA" id="ARBA00022960"/>
    </source>
</evidence>
<comment type="pathway">
    <text evidence="1 7">Cell wall biogenesis; peptidoglycan biosynthesis.</text>
</comment>
<feature type="active site" description="Nucleophile" evidence="7">
    <location>
        <position position="183"/>
    </location>
</feature>
<name>A0A9X0HKQ0_SOLP1</name>
<gene>
    <name evidence="9" type="ORF">ASU33_15680</name>
</gene>
<dbReference type="RefSeq" id="WP_059071377.1">
    <property type="nucleotide sequence ID" value="NZ_LNAL01000007.1"/>
</dbReference>
<keyword evidence="6 7" id="KW-0961">Cell wall biogenesis/degradation</keyword>
<dbReference type="Gene3D" id="2.40.440.10">
    <property type="entry name" value="L,D-transpeptidase catalytic domain-like"/>
    <property type="match status" value="1"/>
</dbReference>
<evidence type="ECO:0000256" key="3">
    <source>
        <dbReference type="ARBA" id="ARBA00022679"/>
    </source>
</evidence>
<dbReference type="PANTHER" id="PTHR41533:SF2">
    <property type="entry name" value="BLR7131 PROTEIN"/>
    <property type="match status" value="1"/>
</dbReference>
<evidence type="ECO:0000313" key="10">
    <source>
        <dbReference type="Proteomes" id="UP000054223"/>
    </source>
</evidence>
<dbReference type="GO" id="GO:0008360">
    <property type="term" value="P:regulation of cell shape"/>
    <property type="evidence" value="ECO:0007669"/>
    <property type="project" value="UniProtKB-UniRule"/>
</dbReference>
<dbReference type="InterPro" id="IPR038063">
    <property type="entry name" value="Transpep_catalytic_dom"/>
</dbReference>
<dbReference type="GO" id="GO:0016740">
    <property type="term" value="F:transferase activity"/>
    <property type="evidence" value="ECO:0007669"/>
    <property type="project" value="UniProtKB-KW"/>
</dbReference>
<dbReference type="AlphaFoldDB" id="A0A9X0HKQ0"/>
<dbReference type="PROSITE" id="PS52029">
    <property type="entry name" value="LD_TPASE"/>
    <property type="match status" value="1"/>
</dbReference>
<feature type="domain" description="L,D-TPase catalytic" evidence="8">
    <location>
        <begin position="32"/>
        <end position="212"/>
    </location>
</feature>
<evidence type="ECO:0000256" key="1">
    <source>
        <dbReference type="ARBA" id="ARBA00004752"/>
    </source>
</evidence>
<dbReference type="GO" id="GO:0009252">
    <property type="term" value="P:peptidoglycan biosynthetic process"/>
    <property type="evidence" value="ECO:0007669"/>
    <property type="project" value="UniProtKB-KW"/>
</dbReference>
<feature type="active site" description="Proton donor/acceptor" evidence="7">
    <location>
        <position position="164"/>
    </location>
</feature>
<protein>
    <recommendedName>
        <fullName evidence="8">L,D-TPase catalytic domain-containing protein</fullName>
    </recommendedName>
</protein>
<evidence type="ECO:0000256" key="6">
    <source>
        <dbReference type="ARBA" id="ARBA00023316"/>
    </source>
</evidence>
<dbReference type="GO" id="GO:0004180">
    <property type="term" value="F:carboxypeptidase activity"/>
    <property type="evidence" value="ECO:0007669"/>
    <property type="project" value="UniProtKB-ARBA"/>
</dbReference>
<proteinExistence type="inferred from homology"/>
<reference evidence="9 10" key="1">
    <citation type="submission" date="2015-11" db="EMBL/GenBank/DDBJ databases">
        <title>Solirubrum puertoriconensis gen. nov. an environmental bacteria isolated in Puerto Rico.</title>
        <authorList>
            <person name="Cuebas-Irizarry M.F."/>
            <person name="Montalvo-Rodriguez R."/>
        </authorList>
    </citation>
    <scope>NUCLEOTIDE SEQUENCE [LARGE SCALE GENOMIC DNA]</scope>
    <source>
        <strain evidence="9 10">MC1A</strain>
    </source>
</reference>
<dbReference type="PANTHER" id="PTHR41533">
    <property type="entry name" value="L,D-TRANSPEPTIDASE HI_1667-RELATED"/>
    <property type="match status" value="1"/>
</dbReference>